<evidence type="ECO:0000256" key="1">
    <source>
        <dbReference type="SAM" id="Phobius"/>
    </source>
</evidence>
<reference evidence="2 3" key="1">
    <citation type="submission" date="2016-10" db="EMBL/GenBank/DDBJ databases">
        <authorList>
            <person name="de Groot N.N."/>
        </authorList>
    </citation>
    <scope>NUCLEOTIDE SEQUENCE [LARGE SCALE GENOMIC DNA]</scope>
    <source>
        <strain evidence="2 3">ATCC 43154</strain>
    </source>
</reference>
<dbReference type="STRING" id="758825.SAMN02982985_00151"/>
<keyword evidence="1" id="KW-1133">Transmembrane helix</keyword>
<dbReference type="Proteomes" id="UP000199470">
    <property type="component" value="Unassembled WGS sequence"/>
</dbReference>
<feature type="transmembrane region" description="Helical" evidence="1">
    <location>
        <begin position="44"/>
        <end position="64"/>
    </location>
</feature>
<dbReference type="RefSeq" id="WP_139236234.1">
    <property type="nucleotide sequence ID" value="NZ_FOTW01000004.1"/>
</dbReference>
<dbReference type="EMBL" id="FOTW01000004">
    <property type="protein sequence ID" value="SFL44164.1"/>
    <property type="molecule type" value="Genomic_DNA"/>
</dbReference>
<sequence length="73" mass="7843">MRKQLTALLVAGALTLLVLFLMSSVGNAIARQFLALESASQTRIKLACGVLLLLVNGVLAVVVVRRKLRARRG</sequence>
<evidence type="ECO:0000313" key="2">
    <source>
        <dbReference type="EMBL" id="SFL44164.1"/>
    </source>
</evidence>
<organism evidence="2 3">
    <name type="scientific">Rugamonas rubra</name>
    <dbReference type="NCBI Taxonomy" id="758825"/>
    <lineage>
        <taxon>Bacteria</taxon>
        <taxon>Pseudomonadati</taxon>
        <taxon>Pseudomonadota</taxon>
        <taxon>Betaproteobacteria</taxon>
        <taxon>Burkholderiales</taxon>
        <taxon>Oxalobacteraceae</taxon>
        <taxon>Telluria group</taxon>
        <taxon>Rugamonas</taxon>
    </lineage>
</organism>
<keyword evidence="3" id="KW-1185">Reference proteome</keyword>
<dbReference type="AlphaFoldDB" id="A0A1I4HQ12"/>
<keyword evidence="1" id="KW-0812">Transmembrane</keyword>
<keyword evidence="1" id="KW-0472">Membrane</keyword>
<protein>
    <submittedName>
        <fullName evidence="2">Uncharacterized protein</fullName>
    </submittedName>
</protein>
<name>A0A1I4HQ12_9BURK</name>
<proteinExistence type="predicted"/>
<gene>
    <name evidence="2" type="ORF">SAMN02982985_00151</name>
</gene>
<evidence type="ECO:0000313" key="3">
    <source>
        <dbReference type="Proteomes" id="UP000199470"/>
    </source>
</evidence>
<accession>A0A1I4HQ12</accession>